<dbReference type="EMBL" id="SPQQ01000005">
    <property type="protein sequence ID" value="TGE37178.1"/>
    <property type="molecule type" value="Genomic_DNA"/>
</dbReference>
<keyword evidence="3" id="KW-0443">Lipid metabolism</keyword>
<keyword evidence="7" id="KW-1185">Reference proteome</keyword>
<dbReference type="EC" id="2.8.3.-" evidence="3"/>
<comment type="subcellular location">
    <subcellularLocation>
        <location evidence="3">Cytoplasm</location>
    </subcellularLocation>
</comment>
<dbReference type="InterPro" id="IPR037171">
    <property type="entry name" value="NagB/RpiA_transferase-like"/>
</dbReference>
<dbReference type="Proteomes" id="UP000298460">
    <property type="component" value="Unassembled WGS sequence"/>
</dbReference>
<proteinExistence type="inferred from homology"/>
<evidence type="ECO:0000256" key="2">
    <source>
        <dbReference type="ARBA" id="ARBA00022679"/>
    </source>
</evidence>
<feature type="active site" description="5-glutamyl coenzyme A thioester intermediate" evidence="3">
    <location>
        <position position="243"/>
    </location>
</feature>
<comment type="function">
    <text evidence="3">Coenzyme A-transferase that converts butyrate to butyryl-CoA.</text>
</comment>
<reference evidence="6 7" key="1">
    <citation type="submission" date="2019-03" db="EMBL/GenBank/DDBJ databases">
        <title>Draft Genome Sequence of Desulfosporosinus fructosivorans Strain 63.6F, Isolated from Marine Sediment in the Baltic Sea.</title>
        <authorList>
            <person name="Hausmann B."/>
            <person name="Vandieken V."/>
            <person name="Pjevac P."/>
            <person name="Schreck K."/>
            <person name="Herbold C.W."/>
            <person name="Loy A."/>
        </authorList>
    </citation>
    <scope>NUCLEOTIDE SEQUENCE [LARGE SCALE GENOMIC DNA]</scope>
    <source>
        <strain evidence="6 7">63.6F</strain>
    </source>
</reference>
<dbReference type="GO" id="GO:0008775">
    <property type="term" value="F:acetate CoA-transferase activity"/>
    <property type="evidence" value="ECO:0007669"/>
    <property type="project" value="InterPro"/>
</dbReference>
<feature type="domain" description="Acetyl-CoA hydrolase/transferase N-terminal" evidence="4">
    <location>
        <begin position="5"/>
        <end position="186"/>
    </location>
</feature>
<dbReference type="Gene3D" id="3.40.1080.20">
    <property type="entry name" value="Acetyl-CoA hydrolase/transferase C-terminal domain"/>
    <property type="match status" value="1"/>
</dbReference>
<dbReference type="AlphaFoldDB" id="A0A4Z0R323"/>
<dbReference type="InterPro" id="IPR026888">
    <property type="entry name" value="AcetylCoA_hyd_C"/>
</dbReference>
<dbReference type="InterPro" id="IPR046433">
    <property type="entry name" value="ActCoA_hydro"/>
</dbReference>
<comment type="caution">
    <text evidence="6">The sequence shown here is derived from an EMBL/GenBank/DDBJ whole genome shotgun (WGS) entry which is preliminary data.</text>
</comment>
<dbReference type="GO" id="GO:0006084">
    <property type="term" value="P:acetyl-CoA metabolic process"/>
    <property type="evidence" value="ECO:0007669"/>
    <property type="project" value="UniProtKB-UniRule"/>
</dbReference>
<protein>
    <recommendedName>
        <fullName evidence="3">Probable butyrate:acetyl-CoA coenzyme A-transferase</fullName>
        <shortName evidence="3">Butyrate CoA-transferase</shortName>
        <ecNumber evidence="3">2.8.3.-</ecNumber>
    </recommendedName>
</protein>
<dbReference type="UniPathway" id="UPA00863"/>
<feature type="binding site" evidence="3">
    <location>
        <position position="318"/>
    </location>
    <ligand>
        <name>CoA</name>
        <dbReference type="ChEBI" id="CHEBI:57287"/>
    </ligand>
</feature>
<feature type="binding site" evidence="3">
    <location>
        <position position="341"/>
    </location>
    <ligand>
        <name>CoA</name>
        <dbReference type="ChEBI" id="CHEBI:57287"/>
    </ligand>
</feature>
<comment type="pathway">
    <text evidence="3">Lipid metabolism; butanoate metabolism.</text>
</comment>
<evidence type="ECO:0000259" key="4">
    <source>
        <dbReference type="Pfam" id="PF02550"/>
    </source>
</evidence>
<evidence type="ECO:0000256" key="1">
    <source>
        <dbReference type="ARBA" id="ARBA00009632"/>
    </source>
</evidence>
<evidence type="ECO:0000313" key="6">
    <source>
        <dbReference type="EMBL" id="TGE37178.1"/>
    </source>
</evidence>
<dbReference type="Pfam" id="PF02550">
    <property type="entry name" value="AcetylCoA_hydro"/>
    <property type="match status" value="1"/>
</dbReference>
<comment type="catalytic activity">
    <reaction evidence="3">
        <text>butanoate + acetyl-CoA = butanoyl-CoA + acetate</text>
        <dbReference type="Rhea" id="RHEA:30071"/>
        <dbReference type="ChEBI" id="CHEBI:17968"/>
        <dbReference type="ChEBI" id="CHEBI:30089"/>
        <dbReference type="ChEBI" id="CHEBI:57288"/>
        <dbReference type="ChEBI" id="CHEBI:57371"/>
    </reaction>
</comment>
<dbReference type="InterPro" id="IPR003702">
    <property type="entry name" value="ActCoA_hydro_N"/>
</dbReference>
<accession>A0A4Z0R323</accession>
<dbReference type="HAMAP" id="MF_03228">
    <property type="entry name" value="But_CoA_trans"/>
    <property type="match status" value="1"/>
</dbReference>
<dbReference type="Gene3D" id="3.30.750.70">
    <property type="entry name" value="4-hydroxybutyrate coenzyme like domains"/>
    <property type="match status" value="1"/>
</dbReference>
<keyword evidence="3" id="KW-0276">Fatty acid metabolism</keyword>
<comment type="similarity">
    <text evidence="1 3">Belongs to the acetyl-CoA hydrolase/transferase family.</text>
</comment>
<dbReference type="RefSeq" id="WP_135548102.1">
    <property type="nucleotide sequence ID" value="NZ_SPQQ01000005.1"/>
</dbReference>
<feature type="binding site" evidence="3">
    <location>
        <begin position="218"/>
        <end position="222"/>
    </location>
    <ligand>
        <name>CoA</name>
        <dbReference type="ChEBI" id="CHEBI:57287"/>
    </ligand>
</feature>
<evidence type="ECO:0000256" key="3">
    <source>
        <dbReference type="HAMAP-Rule" id="MF_03228"/>
    </source>
</evidence>
<dbReference type="GO" id="GO:0019605">
    <property type="term" value="P:butyrate metabolic process"/>
    <property type="evidence" value="ECO:0007669"/>
    <property type="project" value="UniProtKB-UniRule"/>
</dbReference>
<sequence>MDFMTEYRRKLVSPEDAVKVVKSGDSVAYGHFAMAPTFLDPYLAQRKDELRMVKVYSVVYPGLAQVAACDPTREHFIYNSWHFSGGDRMLHDKDLCNYVPMLYHEGPEILRRYYETDVFMFKVAPIDSRGYFNFSTSNSDTYAYAKTAKKIIVEVCDKAPYCLGGNLEAIHISEVDMIVETDNKPLIQVPAAIPNDVDKMVASHVMKMIEDGSVIQLGIGGMPSAVGMMIAQSDLKDLGAHTEILVDAYVDMYEAGVMTGKRKAFDQGRMAYTFALGTQKLYDFLHMNRAAASYPVDYTNSPSVAAQHDKLISINNAIEIDLFGQVCSESSGIRQVTGTGGQFDFIFSSFKSRGGKGIICLSSLKEGEGEKKSRIVPTLTPGGIVTVPRTVTNHVVTEYGAVDLKGRSTWERAELLISIADPDMQDELIKEAEKMKIWVKTNKL</sequence>
<dbReference type="PANTHER" id="PTHR21432">
    <property type="entry name" value="ACETYL-COA HYDROLASE-RELATED"/>
    <property type="match status" value="1"/>
</dbReference>
<dbReference type="OrthoDB" id="9801795at2"/>
<feature type="domain" description="Acetyl-CoA hydrolase/transferase C-terminal" evidence="5">
    <location>
        <begin position="277"/>
        <end position="432"/>
    </location>
</feature>
<evidence type="ECO:0000313" key="7">
    <source>
        <dbReference type="Proteomes" id="UP000298460"/>
    </source>
</evidence>
<dbReference type="InterPro" id="IPR038460">
    <property type="entry name" value="AcetylCoA_hyd_C_sf"/>
</dbReference>
<gene>
    <name evidence="6" type="ORF">E4K67_14975</name>
</gene>
<dbReference type="InterPro" id="IPR023990">
    <property type="entry name" value="Butryl-CoA_acetate_CoA_Tfrase"/>
</dbReference>
<evidence type="ECO:0000259" key="5">
    <source>
        <dbReference type="Pfam" id="PF13336"/>
    </source>
</evidence>
<dbReference type="SUPFAM" id="SSF100950">
    <property type="entry name" value="NagB/RpiA/CoA transferase-like"/>
    <property type="match status" value="2"/>
</dbReference>
<dbReference type="GO" id="GO:0005737">
    <property type="term" value="C:cytoplasm"/>
    <property type="evidence" value="ECO:0007669"/>
    <property type="project" value="UniProtKB-SubCell"/>
</dbReference>
<dbReference type="Gene3D" id="3.40.1080.10">
    <property type="entry name" value="Glutaconate Coenzyme A-transferase"/>
    <property type="match status" value="1"/>
</dbReference>
<name>A0A4Z0R323_9FIRM</name>
<keyword evidence="2 3" id="KW-0808">Transferase</keyword>
<dbReference type="Pfam" id="PF13336">
    <property type="entry name" value="AcetylCoA_hyd_C"/>
    <property type="match status" value="1"/>
</dbReference>
<organism evidence="6 7">
    <name type="scientific">Desulfosporosinus fructosivorans</name>
    <dbReference type="NCBI Taxonomy" id="2018669"/>
    <lineage>
        <taxon>Bacteria</taxon>
        <taxon>Bacillati</taxon>
        <taxon>Bacillota</taxon>
        <taxon>Clostridia</taxon>
        <taxon>Eubacteriales</taxon>
        <taxon>Desulfitobacteriaceae</taxon>
        <taxon>Desulfosporosinus</taxon>
    </lineage>
</organism>
<keyword evidence="3" id="KW-0963">Cytoplasm</keyword>
<dbReference type="PANTHER" id="PTHR21432:SF20">
    <property type="entry name" value="ACETYL-COA HYDROLASE"/>
    <property type="match status" value="1"/>
</dbReference>
<dbReference type="GO" id="GO:0006083">
    <property type="term" value="P:acetate metabolic process"/>
    <property type="evidence" value="ECO:0007669"/>
    <property type="project" value="InterPro"/>
</dbReference>